<protein>
    <submittedName>
        <fullName evidence="1">Uncharacterized protein</fullName>
    </submittedName>
</protein>
<dbReference type="HOGENOM" id="CLU_2494852_0_0_6"/>
<name>R4YJT8_OLEAN</name>
<keyword evidence="2" id="KW-1185">Reference proteome</keyword>
<dbReference type="EMBL" id="FO203512">
    <property type="protein sequence ID" value="CCK74385.1"/>
    <property type="molecule type" value="Genomic_DNA"/>
</dbReference>
<sequence length="86" mass="10207">MQGKAGGMGDAMEHCRRFMKHKLHDGAYIYIDSRSSRERDEYFDIFLDLQDQDQEGYAQCRVNKQGLITYYAIREFRQKARSFSID</sequence>
<accession>R4YJT8</accession>
<evidence type="ECO:0000313" key="2">
    <source>
        <dbReference type="Proteomes" id="UP000032749"/>
    </source>
</evidence>
<dbReference type="KEGG" id="oai:OLEAN_C02090"/>
<reference evidence="1 2" key="1">
    <citation type="journal article" date="2013" name="Nat. Commun.">
        <title>Genome sequence and functional genomic analysis of the oil-degrading bacterium Oleispira antarctica.</title>
        <authorList>
            <person name="Kube M."/>
            <person name="Chernikova T.N."/>
            <person name="Al-Ramahi Y."/>
            <person name="Beloqui A."/>
            <person name="Lopez-Cortez N."/>
            <person name="Guazzaroni M.E."/>
            <person name="Heipieper H.J."/>
            <person name="Klages S."/>
            <person name="Kotsyurbenko O.R."/>
            <person name="Langer I."/>
            <person name="Nechitaylo T.Y."/>
            <person name="Lunsdorf H."/>
            <person name="Fernandez M."/>
            <person name="Juarez S."/>
            <person name="Ciordia S."/>
            <person name="Singer A."/>
            <person name="Kagan O."/>
            <person name="Egorova O."/>
            <person name="Petit P.A."/>
            <person name="Stogios P."/>
            <person name="Kim Y."/>
            <person name="Tchigvintsev A."/>
            <person name="Flick R."/>
            <person name="Denaro R."/>
            <person name="Genovese M."/>
            <person name="Albar J.P."/>
            <person name="Reva O.N."/>
            <person name="Martinez-Gomariz M."/>
            <person name="Tran H."/>
            <person name="Ferrer M."/>
            <person name="Savchenko A."/>
            <person name="Yakunin A.F."/>
            <person name="Yakimov M.M."/>
            <person name="Golyshina O.V."/>
            <person name="Reinhardt R."/>
            <person name="Golyshin P.N."/>
        </authorList>
    </citation>
    <scope>NUCLEOTIDE SEQUENCE [LARGE SCALE GENOMIC DNA]</scope>
</reference>
<dbReference type="AlphaFoldDB" id="R4YJT8"/>
<dbReference type="Proteomes" id="UP000032749">
    <property type="component" value="Chromosome"/>
</dbReference>
<evidence type="ECO:0000313" key="1">
    <source>
        <dbReference type="EMBL" id="CCK74385.1"/>
    </source>
</evidence>
<organism evidence="1 2">
    <name type="scientific">Oleispira antarctica RB-8</name>
    <dbReference type="NCBI Taxonomy" id="698738"/>
    <lineage>
        <taxon>Bacteria</taxon>
        <taxon>Pseudomonadati</taxon>
        <taxon>Pseudomonadota</taxon>
        <taxon>Gammaproteobacteria</taxon>
        <taxon>Oceanospirillales</taxon>
        <taxon>Oceanospirillaceae</taxon>
        <taxon>Oleispira</taxon>
    </lineage>
</organism>
<proteinExistence type="predicted"/>
<gene>
    <name evidence="1" type="ORF">OLEAN_C02090</name>
</gene>